<comment type="caution">
    <text evidence="2">The sequence shown here is derived from an EMBL/GenBank/DDBJ whole genome shotgun (WGS) entry which is preliminary data.</text>
</comment>
<gene>
    <name evidence="2" type="ORF">KP509_04G041700</name>
</gene>
<reference evidence="2" key="1">
    <citation type="submission" date="2021-08" db="EMBL/GenBank/DDBJ databases">
        <title>WGS assembly of Ceratopteris richardii.</title>
        <authorList>
            <person name="Marchant D.B."/>
            <person name="Chen G."/>
            <person name="Jenkins J."/>
            <person name="Shu S."/>
            <person name="Leebens-Mack J."/>
            <person name="Grimwood J."/>
            <person name="Schmutz J."/>
            <person name="Soltis P."/>
            <person name="Soltis D."/>
            <person name="Chen Z.-H."/>
        </authorList>
    </citation>
    <scope>NUCLEOTIDE SEQUENCE</scope>
    <source>
        <strain evidence="2">Whitten #5841</strain>
        <tissue evidence="2">Leaf</tissue>
    </source>
</reference>
<dbReference type="Proteomes" id="UP000825935">
    <property type="component" value="Chromosome 4"/>
</dbReference>
<accession>A0A8T2UWC1</accession>
<sequence length="75" mass="8678">MSRIGFSDECVAEMEGKFQKAFFGQENSKKLFRITELCSLLILKFLLLVFLVQWLEARTVSRCLLFFLSNPVPTV</sequence>
<keyword evidence="3" id="KW-1185">Reference proteome</keyword>
<name>A0A8T2UWC1_CERRI</name>
<dbReference type="AlphaFoldDB" id="A0A8T2UWC1"/>
<evidence type="ECO:0000313" key="3">
    <source>
        <dbReference type="Proteomes" id="UP000825935"/>
    </source>
</evidence>
<feature type="transmembrane region" description="Helical" evidence="1">
    <location>
        <begin position="37"/>
        <end position="55"/>
    </location>
</feature>
<organism evidence="2 3">
    <name type="scientific">Ceratopteris richardii</name>
    <name type="common">Triangle waterfern</name>
    <dbReference type="NCBI Taxonomy" id="49495"/>
    <lineage>
        <taxon>Eukaryota</taxon>
        <taxon>Viridiplantae</taxon>
        <taxon>Streptophyta</taxon>
        <taxon>Embryophyta</taxon>
        <taxon>Tracheophyta</taxon>
        <taxon>Polypodiopsida</taxon>
        <taxon>Polypodiidae</taxon>
        <taxon>Polypodiales</taxon>
        <taxon>Pteridineae</taxon>
        <taxon>Pteridaceae</taxon>
        <taxon>Parkerioideae</taxon>
        <taxon>Ceratopteris</taxon>
    </lineage>
</organism>
<evidence type="ECO:0000313" key="2">
    <source>
        <dbReference type="EMBL" id="KAH7439028.1"/>
    </source>
</evidence>
<evidence type="ECO:0000256" key="1">
    <source>
        <dbReference type="SAM" id="Phobius"/>
    </source>
</evidence>
<keyword evidence="1" id="KW-1133">Transmembrane helix</keyword>
<dbReference type="EMBL" id="CM035409">
    <property type="protein sequence ID" value="KAH7439028.1"/>
    <property type="molecule type" value="Genomic_DNA"/>
</dbReference>
<keyword evidence="1" id="KW-0812">Transmembrane</keyword>
<keyword evidence="1" id="KW-0472">Membrane</keyword>
<protein>
    <submittedName>
        <fullName evidence="2">Uncharacterized protein</fullName>
    </submittedName>
</protein>
<proteinExistence type="predicted"/>